<comment type="caution">
    <text evidence="3">The sequence shown here is derived from an EMBL/GenBank/DDBJ whole genome shotgun (WGS) entry which is preliminary data.</text>
</comment>
<organism evidence="3 4">
    <name type="scientific">Thalassotalea loyana</name>
    <dbReference type="NCBI Taxonomy" id="280483"/>
    <lineage>
        <taxon>Bacteria</taxon>
        <taxon>Pseudomonadati</taxon>
        <taxon>Pseudomonadota</taxon>
        <taxon>Gammaproteobacteria</taxon>
        <taxon>Alteromonadales</taxon>
        <taxon>Colwelliaceae</taxon>
        <taxon>Thalassotalea</taxon>
    </lineage>
</organism>
<dbReference type="Gene3D" id="1.10.101.10">
    <property type="entry name" value="PGBD-like superfamily/PGBD"/>
    <property type="match status" value="1"/>
</dbReference>
<sequence>MLKIKLLPFALSGLLLALSAQSADDNGQFAIDGAGAQQCKVYTNAWEQNSRDAYVFIGWLDGYVSGQNQTNNQTFDLTPWQTSETMASLVYKACKNTPDDSFLLATIKVLRFLAPTKQSAQTALIKVEVEGQSVYLYQQTIDAIHKKLNSLEYLANSDNKTFNTKSQSALKKFQEQNGLPATGFPDQKSLIMLLLGQVK</sequence>
<dbReference type="Pfam" id="PF01471">
    <property type="entry name" value="PG_binding_1"/>
    <property type="match status" value="1"/>
</dbReference>
<keyword evidence="1" id="KW-0732">Signal</keyword>
<accession>A0ABQ6HDM6</accession>
<keyword evidence="4" id="KW-1185">Reference proteome</keyword>
<dbReference type="Proteomes" id="UP001157134">
    <property type="component" value="Unassembled WGS sequence"/>
</dbReference>
<dbReference type="SUPFAM" id="SSF47090">
    <property type="entry name" value="PGBD-like"/>
    <property type="match status" value="1"/>
</dbReference>
<name>A0ABQ6HDM6_9GAMM</name>
<evidence type="ECO:0000313" key="4">
    <source>
        <dbReference type="Proteomes" id="UP001157134"/>
    </source>
</evidence>
<gene>
    <name evidence="3" type="ORF">tloyanaT_18010</name>
</gene>
<reference evidence="3 4" key="1">
    <citation type="submission" date="2023-03" db="EMBL/GenBank/DDBJ databases">
        <title>Thalassotalea loyana LMG 22536T draft genome sequence.</title>
        <authorList>
            <person name="Sawabe T."/>
        </authorList>
    </citation>
    <scope>NUCLEOTIDE SEQUENCE [LARGE SCALE GENOMIC DNA]</scope>
    <source>
        <strain evidence="3 4">LMG 22536</strain>
    </source>
</reference>
<dbReference type="InterPro" id="IPR036365">
    <property type="entry name" value="PGBD-like_sf"/>
</dbReference>
<evidence type="ECO:0000256" key="1">
    <source>
        <dbReference type="SAM" id="SignalP"/>
    </source>
</evidence>
<dbReference type="EMBL" id="BSSV01000003">
    <property type="protein sequence ID" value="GLX85549.1"/>
    <property type="molecule type" value="Genomic_DNA"/>
</dbReference>
<feature type="chain" id="PRO_5047246518" description="Peptidoglycan binding-like domain-containing protein" evidence="1">
    <location>
        <begin position="23"/>
        <end position="199"/>
    </location>
</feature>
<proteinExistence type="predicted"/>
<dbReference type="InterPro" id="IPR036366">
    <property type="entry name" value="PGBDSf"/>
</dbReference>
<evidence type="ECO:0000259" key="2">
    <source>
        <dbReference type="Pfam" id="PF01471"/>
    </source>
</evidence>
<dbReference type="InterPro" id="IPR002477">
    <property type="entry name" value="Peptidoglycan-bd-like"/>
</dbReference>
<feature type="domain" description="Peptidoglycan binding-like" evidence="2">
    <location>
        <begin position="141"/>
        <end position="188"/>
    </location>
</feature>
<evidence type="ECO:0000313" key="3">
    <source>
        <dbReference type="EMBL" id="GLX85549.1"/>
    </source>
</evidence>
<protein>
    <recommendedName>
        <fullName evidence="2">Peptidoglycan binding-like domain-containing protein</fullName>
    </recommendedName>
</protein>
<feature type="signal peptide" evidence="1">
    <location>
        <begin position="1"/>
        <end position="22"/>
    </location>
</feature>
<dbReference type="RefSeq" id="WP_284297760.1">
    <property type="nucleotide sequence ID" value="NZ_BSSV01000003.1"/>
</dbReference>